<evidence type="ECO:0000256" key="4">
    <source>
        <dbReference type="ARBA" id="ARBA00022692"/>
    </source>
</evidence>
<evidence type="ECO:0000259" key="10">
    <source>
        <dbReference type="PROSITE" id="PS50893"/>
    </source>
</evidence>
<dbReference type="PANTHER" id="PTHR43394">
    <property type="entry name" value="ATP-DEPENDENT PERMEASE MDL1, MITOCHONDRIAL"/>
    <property type="match status" value="1"/>
</dbReference>
<evidence type="ECO:0000256" key="2">
    <source>
        <dbReference type="ARBA" id="ARBA00022448"/>
    </source>
</evidence>
<dbReference type="GO" id="GO:0016887">
    <property type="term" value="F:ATP hydrolysis activity"/>
    <property type="evidence" value="ECO:0007669"/>
    <property type="project" value="InterPro"/>
</dbReference>
<dbReference type="KEGG" id="acht:bsdcttw_34440"/>
<feature type="transmembrane region" description="Helical" evidence="9">
    <location>
        <begin position="14"/>
        <end position="35"/>
    </location>
</feature>
<feature type="transmembrane region" description="Helical" evidence="9">
    <location>
        <begin position="55"/>
        <end position="73"/>
    </location>
</feature>
<keyword evidence="4 9" id="KW-0812">Transmembrane</keyword>
<keyword evidence="3" id="KW-1003">Cell membrane</keyword>
<evidence type="ECO:0000256" key="8">
    <source>
        <dbReference type="ARBA" id="ARBA00023136"/>
    </source>
</evidence>
<dbReference type="RefSeq" id="WP_185256078.1">
    <property type="nucleotide sequence ID" value="NZ_AP023368.1"/>
</dbReference>
<dbReference type="PROSITE" id="PS00211">
    <property type="entry name" value="ABC_TRANSPORTER_1"/>
    <property type="match status" value="1"/>
</dbReference>
<dbReference type="InterPro" id="IPR027417">
    <property type="entry name" value="P-loop_NTPase"/>
</dbReference>
<evidence type="ECO:0000256" key="9">
    <source>
        <dbReference type="SAM" id="Phobius"/>
    </source>
</evidence>
<accession>A0A7I8DPR8</accession>
<keyword evidence="2" id="KW-0813">Transport</keyword>
<dbReference type="InterPro" id="IPR039421">
    <property type="entry name" value="Type_1_exporter"/>
</dbReference>
<keyword evidence="13" id="KW-1185">Reference proteome</keyword>
<keyword evidence="8 9" id="KW-0472">Membrane</keyword>
<keyword evidence="5" id="KW-0547">Nucleotide-binding</keyword>
<dbReference type="Pfam" id="PF00005">
    <property type="entry name" value="ABC_tran"/>
    <property type="match status" value="1"/>
</dbReference>
<dbReference type="SMART" id="SM00382">
    <property type="entry name" value="AAA"/>
    <property type="match status" value="1"/>
</dbReference>
<protein>
    <submittedName>
        <fullName evidence="12">Multidrug ABC transporter ATP-binding protein</fullName>
    </submittedName>
</protein>
<feature type="transmembrane region" description="Helical" evidence="9">
    <location>
        <begin position="272"/>
        <end position="296"/>
    </location>
</feature>
<evidence type="ECO:0000259" key="11">
    <source>
        <dbReference type="PROSITE" id="PS50929"/>
    </source>
</evidence>
<proteinExistence type="predicted"/>
<evidence type="ECO:0000313" key="12">
    <source>
        <dbReference type="EMBL" id="BCK00404.1"/>
    </source>
</evidence>
<gene>
    <name evidence="12" type="ORF">bsdcttw_34440</name>
</gene>
<reference evidence="12 13" key="1">
    <citation type="submission" date="2020-08" db="EMBL/GenBank/DDBJ databases">
        <title>Draft genome sequencing of an Anaerocolumna strain isolated from anoxic soil subjected to BSD treatment.</title>
        <authorList>
            <person name="Uek A."/>
            <person name="Tonouchi A."/>
        </authorList>
    </citation>
    <scope>NUCLEOTIDE SEQUENCE [LARGE SCALE GENOMIC DNA]</scope>
    <source>
        <strain evidence="12 13">CTTW</strain>
    </source>
</reference>
<dbReference type="SUPFAM" id="SSF52540">
    <property type="entry name" value="P-loop containing nucleoside triphosphate hydrolases"/>
    <property type="match status" value="1"/>
</dbReference>
<dbReference type="EMBL" id="AP023368">
    <property type="protein sequence ID" value="BCK00404.1"/>
    <property type="molecule type" value="Genomic_DNA"/>
</dbReference>
<sequence length="613" mass="67137">MGNLGTFFKPYRKLLIIGPAFKLMEAILELLLPFFMSKVIDIGIKNGDRAYVYKMGFIMLLTAIVGVICALICQYSASLVSQGVGTDIRNTLFRHMGTYSGKEQDKFGVGSLVNRITNDVNQVQLAVAMFIRLVIRAPFLCIGGLIMSFWLDVKLSLILLLVLPVFVAVLLHTMRRSIPLYGKVQKKLDEISLSLRESLSGVRVIRAFARTGKEAEKFTKINHDYAENAVKVGKISAMLNPLTTLILNIAIAAILWVGALRVDKGVMETGEVIAIVGYVTQILAALIVISNLVVIFTKAYASAERINEVLSTGTSITNPEAGFIYDIVNEPKETEIPEVPAVEFDKVYFAYKTESGLQQGSHNSNHNYESTKDTGYYALTNLSFRVMKGETFGIIGGTGSGKSSVVNMIPRFYDALSGSVKIFGKDVKEYELTSLRNIIGMVPQKSVLVTGTIAENLRWGYEDACQEELKEAAAIAQAAEFIHSLPEGYDTSIRRGGVNVSGGQRQRLAIARALVRKPKILILDDSFNALDYATDAALRKALKEQTKGMTVFLISQRASTLRNCDQIMVLNEGEIAGIGTHDELLENCEIYAEICRSQEASGNNGEVGGSSGK</sequence>
<name>A0A7I8DPR8_9FIRM</name>
<dbReference type="PROSITE" id="PS50893">
    <property type="entry name" value="ABC_TRANSPORTER_2"/>
    <property type="match status" value="1"/>
</dbReference>
<keyword evidence="7 9" id="KW-1133">Transmembrane helix</keyword>
<feature type="transmembrane region" description="Helical" evidence="9">
    <location>
        <begin position="157"/>
        <end position="174"/>
    </location>
</feature>
<dbReference type="InterPro" id="IPR011527">
    <property type="entry name" value="ABC1_TM_dom"/>
</dbReference>
<evidence type="ECO:0000256" key="7">
    <source>
        <dbReference type="ARBA" id="ARBA00022989"/>
    </source>
</evidence>
<dbReference type="Proteomes" id="UP000515703">
    <property type="component" value="Chromosome"/>
</dbReference>
<evidence type="ECO:0000313" key="13">
    <source>
        <dbReference type="Proteomes" id="UP000515703"/>
    </source>
</evidence>
<reference evidence="12 13" key="2">
    <citation type="submission" date="2020-08" db="EMBL/GenBank/DDBJ databases">
        <authorList>
            <person name="Ueki A."/>
            <person name="Tonouchi A."/>
        </authorList>
    </citation>
    <scope>NUCLEOTIDE SEQUENCE [LARGE SCALE GENOMIC DNA]</scope>
    <source>
        <strain evidence="12 13">CTTW</strain>
    </source>
</reference>
<comment type="subcellular location">
    <subcellularLocation>
        <location evidence="1">Cell membrane</location>
        <topology evidence="1">Multi-pass membrane protein</topology>
    </subcellularLocation>
</comment>
<keyword evidence="6 12" id="KW-0067">ATP-binding</keyword>
<feature type="transmembrane region" description="Helical" evidence="9">
    <location>
        <begin position="239"/>
        <end position="260"/>
    </location>
</feature>
<dbReference type="Pfam" id="PF00664">
    <property type="entry name" value="ABC_membrane"/>
    <property type="match status" value="1"/>
</dbReference>
<dbReference type="AlphaFoldDB" id="A0A7I8DPR8"/>
<evidence type="ECO:0000256" key="1">
    <source>
        <dbReference type="ARBA" id="ARBA00004651"/>
    </source>
</evidence>
<dbReference type="FunFam" id="3.40.50.300:FF:000221">
    <property type="entry name" value="Multidrug ABC transporter ATP-binding protein"/>
    <property type="match status" value="1"/>
</dbReference>
<dbReference type="GO" id="GO:0005886">
    <property type="term" value="C:plasma membrane"/>
    <property type="evidence" value="ECO:0007669"/>
    <property type="project" value="UniProtKB-SubCell"/>
</dbReference>
<feature type="domain" description="ABC transmembrane type-1" evidence="11">
    <location>
        <begin position="16"/>
        <end position="298"/>
    </location>
</feature>
<dbReference type="InterPro" id="IPR036640">
    <property type="entry name" value="ABC1_TM_sf"/>
</dbReference>
<dbReference type="Gene3D" id="3.40.50.300">
    <property type="entry name" value="P-loop containing nucleotide triphosphate hydrolases"/>
    <property type="match status" value="1"/>
</dbReference>
<evidence type="ECO:0000256" key="3">
    <source>
        <dbReference type="ARBA" id="ARBA00022475"/>
    </source>
</evidence>
<dbReference type="CDD" id="cd18548">
    <property type="entry name" value="ABC_6TM_Tm287_like"/>
    <property type="match status" value="1"/>
</dbReference>
<dbReference type="PROSITE" id="PS50929">
    <property type="entry name" value="ABC_TM1F"/>
    <property type="match status" value="1"/>
</dbReference>
<evidence type="ECO:0000256" key="6">
    <source>
        <dbReference type="ARBA" id="ARBA00022840"/>
    </source>
</evidence>
<feature type="transmembrane region" description="Helical" evidence="9">
    <location>
        <begin position="133"/>
        <end position="151"/>
    </location>
</feature>
<dbReference type="InterPro" id="IPR003593">
    <property type="entry name" value="AAA+_ATPase"/>
</dbReference>
<dbReference type="GO" id="GO:0015421">
    <property type="term" value="F:ABC-type oligopeptide transporter activity"/>
    <property type="evidence" value="ECO:0007669"/>
    <property type="project" value="TreeGrafter"/>
</dbReference>
<feature type="domain" description="ABC transporter" evidence="10">
    <location>
        <begin position="342"/>
        <end position="597"/>
    </location>
</feature>
<dbReference type="SUPFAM" id="SSF90123">
    <property type="entry name" value="ABC transporter transmembrane region"/>
    <property type="match status" value="1"/>
</dbReference>
<dbReference type="PANTHER" id="PTHR43394:SF1">
    <property type="entry name" value="ATP-BINDING CASSETTE SUB-FAMILY B MEMBER 10, MITOCHONDRIAL"/>
    <property type="match status" value="1"/>
</dbReference>
<dbReference type="Gene3D" id="1.20.1560.10">
    <property type="entry name" value="ABC transporter type 1, transmembrane domain"/>
    <property type="match status" value="1"/>
</dbReference>
<dbReference type="GO" id="GO:0005524">
    <property type="term" value="F:ATP binding"/>
    <property type="evidence" value="ECO:0007669"/>
    <property type="project" value="UniProtKB-KW"/>
</dbReference>
<organism evidence="12 13">
    <name type="scientific">Anaerocolumna chitinilytica</name>
    <dbReference type="NCBI Taxonomy" id="1727145"/>
    <lineage>
        <taxon>Bacteria</taxon>
        <taxon>Bacillati</taxon>
        <taxon>Bacillota</taxon>
        <taxon>Clostridia</taxon>
        <taxon>Lachnospirales</taxon>
        <taxon>Lachnospiraceae</taxon>
        <taxon>Anaerocolumna</taxon>
    </lineage>
</organism>
<evidence type="ECO:0000256" key="5">
    <source>
        <dbReference type="ARBA" id="ARBA00022741"/>
    </source>
</evidence>
<dbReference type="InterPro" id="IPR003439">
    <property type="entry name" value="ABC_transporter-like_ATP-bd"/>
</dbReference>
<dbReference type="InterPro" id="IPR017871">
    <property type="entry name" value="ABC_transporter-like_CS"/>
</dbReference>